<feature type="transmembrane region" description="Helical" evidence="2">
    <location>
        <begin position="221"/>
        <end position="240"/>
    </location>
</feature>
<dbReference type="RefSeq" id="WP_386767770.1">
    <property type="nucleotide sequence ID" value="NZ_JBHSTI010000008.1"/>
</dbReference>
<evidence type="ECO:0000313" key="5">
    <source>
        <dbReference type="Proteomes" id="UP001596138"/>
    </source>
</evidence>
<sequence length="306" mass="31031">MSTDRAVQSGRGRAVLSVLGAATLFGTTGTSQALGPSGTTPLGVGAVRIAIGGAGLFAVLPWIGGSRRDALALWRTRWGILAGLTTALYQVCFFGGVLRAGVAVGTLVTIGSGPVFTGLLSWVFLRERPRLSWVVATSVCVVGLVLLIGSGSSAGEADALGYLLALTSGLGYAFYTVASKRLMNEGHRSDEVMAAAFGLGGLLLVPVLLTQPLAWLGTPSGIAMALWLGLVTTTLAYVLFGRGLTHLPAGPVTTLVLAEPVVATLLGVLVLGETIPLLGWVGVGCVLAGLALQGAASRLGEGQSLP</sequence>
<protein>
    <submittedName>
        <fullName evidence="4">DMT family transporter</fullName>
    </submittedName>
</protein>
<name>A0ABW1T2U3_9ACTN</name>
<dbReference type="PANTHER" id="PTHR22911">
    <property type="entry name" value="ACYL-MALONYL CONDENSING ENZYME-RELATED"/>
    <property type="match status" value="1"/>
</dbReference>
<feature type="transmembrane region" description="Helical" evidence="2">
    <location>
        <begin position="159"/>
        <end position="178"/>
    </location>
</feature>
<dbReference type="Pfam" id="PF00892">
    <property type="entry name" value="EamA"/>
    <property type="match status" value="2"/>
</dbReference>
<accession>A0ABW1T2U3</accession>
<comment type="caution">
    <text evidence="4">The sequence shown here is derived from an EMBL/GenBank/DDBJ whole genome shotgun (WGS) entry which is preliminary data.</text>
</comment>
<feature type="transmembrane region" description="Helical" evidence="2">
    <location>
        <begin position="102"/>
        <end position="124"/>
    </location>
</feature>
<feature type="domain" description="EamA" evidence="3">
    <location>
        <begin position="14"/>
        <end position="148"/>
    </location>
</feature>
<keyword evidence="2" id="KW-0812">Transmembrane</keyword>
<reference evidence="5" key="1">
    <citation type="journal article" date="2019" name="Int. J. Syst. Evol. Microbiol.">
        <title>The Global Catalogue of Microorganisms (GCM) 10K type strain sequencing project: providing services to taxonomists for standard genome sequencing and annotation.</title>
        <authorList>
            <consortium name="The Broad Institute Genomics Platform"/>
            <consortium name="The Broad Institute Genome Sequencing Center for Infectious Disease"/>
            <person name="Wu L."/>
            <person name="Ma J."/>
        </authorList>
    </citation>
    <scope>NUCLEOTIDE SEQUENCE [LARGE SCALE GENOMIC DNA]</scope>
    <source>
        <strain evidence="5">CGMCC 4.7317</strain>
    </source>
</reference>
<dbReference type="Proteomes" id="UP001596138">
    <property type="component" value="Unassembled WGS sequence"/>
</dbReference>
<gene>
    <name evidence="4" type="ORF">ACFQGU_14250</name>
</gene>
<evidence type="ECO:0000256" key="1">
    <source>
        <dbReference type="ARBA" id="ARBA00007362"/>
    </source>
</evidence>
<feature type="domain" description="EamA" evidence="3">
    <location>
        <begin position="160"/>
        <end position="292"/>
    </location>
</feature>
<proteinExistence type="inferred from homology"/>
<dbReference type="SUPFAM" id="SSF103481">
    <property type="entry name" value="Multidrug resistance efflux transporter EmrE"/>
    <property type="match status" value="2"/>
</dbReference>
<feature type="transmembrane region" description="Helical" evidence="2">
    <location>
        <begin position="190"/>
        <end position="209"/>
    </location>
</feature>
<evidence type="ECO:0000256" key="2">
    <source>
        <dbReference type="SAM" id="Phobius"/>
    </source>
</evidence>
<dbReference type="InterPro" id="IPR000620">
    <property type="entry name" value="EamA_dom"/>
</dbReference>
<comment type="similarity">
    <text evidence="1">Belongs to the EamA transporter family.</text>
</comment>
<feature type="transmembrane region" description="Helical" evidence="2">
    <location>
        <begin position="277"/>
        <end position="296"/>
    </location>
</feature>
<feature type="transmembrane region" description="Helical" evidence="2">
    <location>
        <begin position="43"/>
        <end position="64"/>
    </location>
</feature>
<dbReference type="Gene3D" id="1.10.3730.20">
    <property type="match status" value="1"/>
</dbReference>
<organism evidence="4 5">
    <name type="scientific">Longivirga aurantiaca</name>
    <dbReference type="NCBI Taxonomy" id="1837743"/>
    <lineage>
        <taxon>Bacteria</taxon>
        <taxon>Bacillati</taxon>
        <taxon>Actinomycetota</taxon>
        <taxon>Actinomycetes</taxon>
        <taxon>Sporichthyales</taxon>
        <taxon>Sporichthyaceae</taxon>
        <taxon>Longivirga</taxon>
    </lineage>
</organism>
<feature type="transmembrane region" description="Helical" evidence="2">
    <location>
        <begin position="252"/>
        <end position="271"/>
    </location>
</feature>
<keyword evidence="2" id="KW-0472">Membrane</keyword>
<dbReference type="EMBL" id="JBHSTI010000008">
    <property type="protein sequence ID" value="MFC6239043.1"/>
    <property type="molecule type" value="Genomic_DNA"/>
</dbReference>
<keyword evidence="2" id="KW-1133">Transmembrane helix</keyword>
<evidence type="ECO:0000259" key="3">
    <source>
        <dbReference type="Pfam" id="PF00892"/>
    </source>
</evidence>
<keyword evidence="5" id="KW-1185">Reference proteome</keyword>
<evidence type="ECO:0000313" key="4">
    <source>
        <dbReference type="EMBL" id="MFC6239043.1"/>
    </source>
</evidence>
<dbReference type="InterPro" id="IPR037185">
    <property type="entry name" value="EmrE-like"/>
</dbReference>
<feature type="transmembrane region" description="Helical" evidence="2">
    <location>
        <begin position="76"/>
        <end position="96"/>
    </location>
</feature>
<feature type="transmembrane region" description="Helical" evidence="2">
    <location>
        <begin position="131"/>
        <end position="153"/>
    </location>
</feature>
<dbReference type="PANTHER" id="PTHR22911:SF79">
    <property type="entry name" value="MOBA-LIKE NTP TRANSFERASE DOMAIN-CONTAINING PROTEIN"/>
    <property type="match status" value="1"/>
</dbReference>